<dbReference type="GO" id="GO:0097363">
    <property type="term" value="F:protein O-acetylglucosaminyltransferase activity"/>
    <property type="evidence" value="ECO:0007669"/>
    <property type="project" value="UniProtKB-EC"/>
</dbReference>
<evidence type="ECO:0000256" key="9">
    <source>
        <dbReference type="SAM" id="MobiDB-lite"/>
    </source>
</evidence>
<keyword evidence="7 8" id="KW-0802">TPR repeat</keyword>
<evidence type="ECO:0000256" key="2">
    <source>
        <dbReference type="ARBA" id="ARBA00005386"/>
    </source>
</evidence>
<feature type="repeat" description="TPR" evidence="8">
    <location>
        <begin position="685"/>
        <end position="718"/>
    </location>
</feature>
<evidence type="ECO:0000256" key="5">
    <source>
        <dbReference type="ARBA" id="ARBA00022679"/>
    </source>
</evidence>
<feature type="region of interest" description="Disordered" evidence="9">
    <location>
        <begin position="58"/>
        <end position="77"/>
    </location>
</feature>
<evidence type="ECO:0000313" key="13">
    <source>
        <dbReference type="EMBL" id="OZI29741.1"/>
    </source>
</evidence>
<evidence type="ECO:0000256" key="7">
    <source>
        <dbReference type="ARBA" id="ARBA00022803"/>
    </source>
</evidence>
<feature type="domain" description="O-GlcNAc transferase C-terminal" evidence="12">
    <location>
        <begin position="848"/>
        <end position="1021"/>
    </location>
</feature>
<protein>
    <recommendedName>
        <fullName evidence="3">protein O-GlcNAc transferase</fullName>
        <ecNumber evidence="3">2.4.1.255</ecNumber>
    </recommendedName>
</protein>
<feature type="domain" description="Methyltransferase" evidence="11">
    <location>
        <begin position="108"/>
        <end position="205"/>
    </location>
</feature>
<dbReference type="InterPro" id="IPR029489">
    <property type="entry name" value="OGT/SEC/SPY_C"/>
</dbReference>
<reference evidence="14" key="1">
    <citation type="submission" date="2017-05" db="EMBL/GenBank/DDBJ databases">
        <title>Complete and WGS of Bordetella genogroups.</title>
        <authorList>
            <person name="Spilker T."/>
            <person name="Lipuma J."/>
        </authorList>
    </citation>
    <scope>NUCLEOTIDE SEQUENCE [LARGE SCALE GENOMIC DNA]</scope>
    <source>
        <strain evidence="14">AU16122</strain>
    </source>
</reference>
<dbReference type="PANTHER" id="PTHR44835">
    <property type="entry name" value="UDP-N-ACETYLGLUCOSAMINE--PEPTIDE N-ACETYLGLUCOSAMINYLTRANSFERASE SPINDLY-RELATED"/>
    <property type="match status" value="1"/>
</dbReference>
<keyword evidence="5" id="KW-0808">Transferase</keyword>
<comment type="similarity">
    <text evidence="2">Belongs to the glycosyltransferase 41 family. O-GlcNAc transferase subfamily.</text>
</comment>
<evidence type="ECO:0000256" key="1">
    <source>
        <dbReference type="ARBA" id="ARBA00004922"/>
    </source>
</evidence>
<dbReference type="SMART" id="SM00028">
    <property type="entry name" value="TPR"/>
    <property type="match status" value="4"/>
</dbReference>
<organism evidence="13 14">
    <name type="scientific">Bordetella genomosp. 10</name>
    <dbReference type="NCBI Taxonomy" id="1416804"/>
    <lineage>
        <taxon>Bacteria</taxon>
        <taxon>Pseudomonadati</taxon>
        <taxon>Pseudomonadota</taxon>
        <taxon>Betaproteobacteria</taxon>
        <taxon>Burkholderiales</taxon>
        <taxon>Alcaligenaceae</taxon>
        <taxon>Bordetella</taxon>
    </lineage>
</organism>
<keyword evidence="4" id="KW-0328">Glycosyltransferase</keyword>
<evidence type="ECO:0000256" key="4">
    <source>
        <dbReference type="ARBA" id="ARBA00022676"/>
    </source>
</evidence>
<evidence type="ECO:0000256" key="6">
    <source>
        <dbReference type="ARBA" id="ARBA00022737"/>
    </source>
</evidence>
<accession>A0A261RXX8</accession>
<dbReference type="Pfam" id="PF13432">
    <property type="entry name" value="TPR_16"/>
    <property type="match status" value="1"/>
</dbReference>
<gene>
    <name evidence="13" type="ORF">CAL29_16560</name>
</gene>
<dbReference type="InterPro" id="IPR041698">
    <property type="entry name" value="Methyltransf_25"/>
</dbReference>
<dbReference type="Gene3D" id="3.40.50.11380">
    <property type="match status" value="1"/>
</dbReference>
<evidence type="ECO:0000259" key="10">
    <source>
        <dbReference type="Pfam" id="PF10119"/>
    </source>
</evidence>
<dbReference type="Pfam" id="PF10119">
    <property type="entry name" value="MethyTransf_Reg"/>
    <property type="match status" value="1"/>
</dbReference>
<keyword evidence="6" id="KW-0677">Repeat</keyword>
<dbReference type="Pfam" id="PF13649">
    <property type="entry name" value="Methyltransf_25"/>
    <property type="match status" value="1"/>
</dbReference>
<comment type="caution">
    <text evidence="13">The sequence shown here is derived from an EMBL/GenBank/DDBJ whole genome shotgun (WGS) entry which is preliminary data.</text>
</comment>
<dbReference type="AlphaFoldDB" id="A0A261RXX8"/>
<dbReference type="CDD" id="cd02440">
    <property type="entry name" value="AdoMet_MTases"/>
    <property type="match status" value="1"/>
</dbReference>
<proteinExistence type="inferred from homology"/>
<feature type="domain" description="O-GlcNAc transferase C-terminal" evidence="12">
    <location>
        <begin position="1045"/>
        <end position="1209"/>
    </location>
</feature>
<keyword evidence="14" id="KW-1185">Reference proteome</keyword>
<dbReference type="OrthoDB" id="101857at2"/>
<dbReference type="Proteomes" id="UP000216020">
    <property type="component" value="Unassembled WGS sequence"/>
</dbReference>
<dbReference type="SUPFAM" id="SSF53335">
    <property type="entry name" value="S-adenosyl-L-methionine-dependent methyltransferases"/>
    <property type="match status" value="1"/>
</dbReference>
<evidence type="ECO:0000313" key="14">
    <source>
        <dbReference type="Proteomes" id="UP000216020"/>
    </source>
</evidence>
<dbReference type="Gene3D" id="3.40.50.2000">
    <property type="entry name" value="Glycogen Phosphorylase B"/>
    <property type="match status" value="1"/>
</dbReference>
<dbReference type="Gene3D" id="3.40.50.150">
    <property type="entry name" value="Vaccinia Virus protein VP39"/>
    <property type="match status" value="1"/>
</dbReference>
<dbReference type="PANTHER" id="PTHR44835:SF1">
    <property type="entry name" value="PROTEIN O-GLCNAC TRANSFERASE"/>
    <property type="match status" value="1"/>
</dbReference>
<evidence type="ECO:0000259" key="12">
    <source>
        <dbReference type="Pfam" id="PF13844"/>
    </source>
</evidence>
<dbReference type="EMBL" id="NEVM01000005">
    <property type="protein sequence ID" value="OZI29741.1"/>
    <property type="molecule type" value="Genomic_DNA"/>
</dbReference>
<dbReference type="InterPro" id="IPR011990">
    <property type="entry name" value="TPR-like_helical_dom_sf"/>
</dbReference>
<comment type="pathway">
    <text evidence="1">Protein modification; protein glycosylation.</text>
</comment>
<evidence type="ECO:0000256" key="3">
    <source>
        <dbReference type="ARBA" id="ARBA00011970"/>
    </source>
</evidence>
<dbReference type="InterPro" id="IPR029063">
    <property type="entry name" value="SAM-dependent_MTases_sf"/>
</dbReference>
<dbReference type="RefSeq" id="WP_094854185.1">
    <property type="nucleotide sequence ID" value="NZ_NEVM01000005.1"/>
</dbReference>
<feature type="domain" description="Methyltransferase regulatory" evidence="10">
    <location>
        <begin position="283"/>
        <end position="360"/>
    </location>
</feature>
<evidence type="ECO:0000259" key="11">
    <source>
        <dbReference type="Pfam" id="PF13649"/>
    </source>
</evidence>
<dbReference type="Gene3D" id="1.25.40.10">
    <property type="entry name" value="Tetratricopeptide repeat domain"/>
    <property type="match status" value="1"/>
</dbReference>
<dbReference type="InterPro" id="IPR018773">
    <property type="entry name" value="MeTrfase_reg_dom_prd"/>
</dbReference>
<dbReference type="InterPro" id="IPR019734">
    <property type="entry name" value="TPR_rpt"/>
</dbReference>
<dbReference type="Pfam" id="PF13844">
    <property type="entry name" value="Glyco_transf_41"/>
    <property type="match status" value="2"/>
</dbReference>
<dbReference type="InterPro" id="IPR051939">
    <property type="entry name" value="Glycosyltr_41/O-GlcNAc_trsf"/>
</dbReference>
<dbReference type="SUPFAM" id="SSF48452">
    <property type="entry name" value="TPR-like"/>
    <property type="match status" value="1"/>
</dbReference>
<dbReference type="PROSITE" id="PS50005">
    <property type="entry name" value="TPR"/>
    <property type="match status" value="2"/>
</dbReference>
<dbReference type="EC" id="2.4.1.255" evidence="3"/>
<name>A0A261RXX8_9BORD</name>
<sequence length="1245" mass="136953">MEFEKNPSILSIDELIQDADDIGDPARDHESARTAVDLNDDFGLPFEQQLSHIGHISQNAGSVNGAEGNRGSEETPSEGVHFWLSPIQLRASAYLYGIETVALENAKVLEIGCGSGSNILPFAAAYPKANVVGLDLDTDALTEASDVAAGMGLHNVQFLAADLESLKPDFGQFDYIIAHNVFGRSRAETTGALLRVCRENLSPKGIAFISYNAYPGWKAAEIVRDGIMLHTRSAETDHELVEGARAAIRLLFKEAITDRPISAAVKSMADTAERLPEADLIADYLVSPKSGWYLLEFAEAAGSAGLAYVGDTRPEHEIAAAYGHALSLNHSLAAMGQPKLVRQQYLDFMVGRESRGSLLVDERRAGEILPTPDLTRLQHLRVAGRFSRLPASAGLAPGTVSYLADIGQRRHMDTDDDAVIAVIEVLNNAWPMTVDFETLVSHPATSCYALSADERRASVFNALTKLFKQGMLRYCLGTGPYDHVQTAGFRLIPGFKEELAKIDGDKPITVSYFNLWHQTASIMVSGTDRALLSLLDETTTIDSLFQAAKEISDSKFPPGRSPLAPSSDLATCNSTVGLMDRLRRSGVVQGTARDWRCYFSSALSIVGEKTAAWLQYVGPLTFYADRAAKSQGAAGRSNINRPATPHTPKEVQRQLAAFQRSFDSDDFEEAIARGRLITEKFPGVALGWLYLGTGFLRQGAFDEAFKALRHALAMEPLDAKTHATIGLALQRSGDTTNAEICLRRTITLAPKNHIGHSYLGSLLWSARRMREAEACFTRAAELAPEVAENLNNLALALMGRGELEKAIDTYRRSLARGPDLQSVNSNFLFLLSHYENITPEALFEEHCRHGNKLVQRINEKAADLPPYSGSLEPSRRLRIGFVSSDLYNHAVAYFLEPVWGSLDRNAFEIYAYHTDTIEDATTVRLRQFASKWCNAASLTDIHLAREIRRDRIDILFDLAGHSGMSRMPVFAMKPAPIMVNWIGHPSTTGLPNMDYHILDRHVAQPGELDDQFSEKLVHLKAALPFALGANSPGIQPLPAIKNGYLTFGTFNRATKIGPKSLELWARVMQALPDAKLLVGALPGGDAQRQLIDRIVAQGISEDRLLLRPRVPMGQYLNFHADVDILLDTIPFTGLTVTCNAMWMGVPTLTLRGQTRAGRQSAGVMSHLGLPEFVADNEDDLIKKAVFWRSRLEQLASIRRSMRERLEQSSMRPDGRPVARSLEAAMRVMWHRYCNGLGPEAFVSPE</sequence>
<feature type="repeat" description="TPR" evidence="8">
    <location>
        <begin position="787"/>
        <end position="820"/>
    </location>
</feature>
<evidence type="ECO:0000256" key="8">
    <source>
        <dbReference type="PROSITE-ProRule" id="PRU00339"/>
    </source>
</evidence>